<dbReference type="Proteomes" id="UP000694460">
    <property type="component" value="Unassembled WGS sequence"/>
</dbReference>
<comment type="caution">
    <text evidence="1">The sequence shown here is derived from an EMBL/GenBank/DDBJ whole genome shotgun (WGS) entry which is preliminary data.</text>
</comment>
<protein>
    <recommendedName>
        <fullName evidence="3">Tetratricopeptide repeat protein</fullName>
    </recommendedName>
</protein>
<proteinExistence type="predicted"/>
<evidence type="ECO:0000313" key="1">
    <source>
        <dbReference type="EMBL" id="MBP2450942.1"/>
    </source>
</evidence>
<evidence type="ECO:0008006" key="3">
    <source>
        <dbReference type="Google" id="ProtNLM"/>
    </source>
</evidence>
<organism evidence="1 2">
    <name type="scientific">Mycolicibacterium lutetiense</name>
    <dbReference type="NCBI Taxonomy" id="1641992"/>
    <lineage>
        <taxon>Bacteria</taxon>
        <taxon>Bacillati</taxon>
        <taxon>Actinomycetota</taxon>
        <taxon>Actinomycetes</taxon>
        <taxon>Mycobacteriales</taxon>
        <taxon>Mycobacteriaceae</taxon>
        <taxon>Mycolicibacterium</taxon>
    </lineage>
</organism>
<dbReference type="RefSeq" id="WP_209913888.1">
    <property type="nucleotide sequence ID" value="NZ_JAGIOP010000001.1"/>
</dbReference>
<dbReference type="EMBL" id="JAGIOP010000001">
    <property type="protein sequence ID" value="MBP2450942.1"/>
    <property type="molecule type" value="Genomic_DNA"/>
</dbReference>
<sequence length="214" mass="24194">MNERATELRAAVETSMEEGDLAHASHMSFRLGETLEDLGDREGAESAYRHAVVLAREVDANDPELILAAFTSLIHFLSPAEESVALAQELAGYLIDRDDMYHPMRAADAAYHCAIAELNFAEVAPYRMDHAIDDIARPTIKVLDDICFHDKSQALQRHIADALRSVGRDAEADQWQADADKYEDWEWFMEQEIPGHVHLWDIRIDMPDHARPGE</sequence>
<accession>A0ABS4ZN66</accession>
<name>A0ABS4ZN66_9MYCO</name>
<reference evidence="1 2" key="1">
    <citation type="submission" date="2021-03" db="EMBL/GenBank/DDBJ databases">
        <title>Sequencing the genomes of 1000 actinobacteria strains.</title>
        <authorList>
            <person name="Klenk H.-P."/>
        </authorList>
    </citation>
    <scope>NUCLEOTIDE SEQUENCE [LARGE SCALE GENOMIC DNA]</scope>
    <source>
        <strain evidence="1 2">DSM 46713</strain>
    </source>
</reference>
<gene>
    <name evidence="1" type="ORF">JOF57_000827</name>
</gene>
<keyword evidence="2" id="KW-1185">Reference proteome</keyword>
<evidence type="ECO:0000313" key="2">
    <source>
        <dbReference type="Proteomes" id="UP000694460"/>
    </source>
</evidence>